<protein>
    <submittedName>
        <fullName evidence="1">Uncharacterized protein</fullName>
    </submittedName>
</protein>
<evidence type="ECO:0000313" key="1">
    <source>
        <dbReference type="EMBL" id="BCG45194.1"/>
    </source>
</evidence>
<evidence type="ECO:0000313" key="2">
    <source>
        <dbReference type="Proteomes" id="UP000505247"/>
    </source>
</evidence>
<dbReference type="GeneID" id="62682383"/>
<proteinExistence type="predicted"/>
<accession>A0A6J4EGZ1</accession>
<dbReference type="KEGG" id="vg:62682383"/>
<organism evidence="1 2">
    <name type="scientific">Salmonella phage SAP012</name>
    <dbReference type="NCBI Taxonomy" id="2742114"/>
    <lineage>
        <taxon>Viruses</taxon>
        <taxon>Duplodnaviria</taxon>
        <taxon>Heunggongvirae</taxon>
        <taxon>Uroviricota</taxon>
        <taxon>Caudoviricetes</taxon>
        <taxon>Casjensviridae</taxon>
        <taxon>Zhonglingvirus</taxon>
        <taxon>Zhonglingvirus SAP012</taxon>
    </lineage>
</organism>
<reference evidence="1 2" key="1">
    <citation type="submission" date="2020-06" db="EMBL/GenBank/DDBJ databases">
        <title>Complete Genome Sequence of Salmonella phage SAP012.</title>
        <authorList>
            <person name="Shahin K."/>
            <person name="Soleimani-Delfan A."/>
            <person name="Barazandeh M."/>
            <person name="Komijani Majid."/>
            <person name="Bao H."/>
            <person name="Zhang L."/>
            <person name="Wang R."/>
        </authorList>
    </citation>
    <scope>NUCLEOTIDE SEQUENCE [LARGE SCALE GENOMIC DNA]</scope>
</reference>
<dbReference type="Proteomes" id="UP000505247">
    <property type="component" value="Segment"/>
</dbReference>
<name>A0A6J4EGZ1_9CAUD</name>
<sequence length="65" mass="7725">MASKRRIRFKECGRKQRFPDKEAASTAIQTLHRRLGYQGFICPYPCRWCNGWHFGHVKGQDTRNK</sequence>
<dbReference type="EMBL" id="LC553736">
    <property type="protein sequence ID" value="BCG45194.1"/>
    <property type="molecule type" value="Genomic_DNA"/>
</dbReference>
<dbReference type="RefSeq" id="YP_009999751.1">
    <property type="nucleotide sequence ID" value="NC_053008.1"/>
</dbReference>
<keyword evidence="2" id="KW-1185">Reference proteome</keyword>